<dbReference type="HAMAP" id="MF_00197">
    <property type="entry name" value="DAP_epimerase"/>
    <property type="match status" value="1"/>
</dbReference>
<dbReference type="AlphaFoldDB" id="A0A410DS37"/>
<feature type="site" description="Could be important to modulate the pK values of the two catalytic cysteine residues" evidence="8">
    <location>
        <position position="167"/>
    </location>
</feature>
<evidence type="ECO:0000256" key="2">
    <source>
        <dbReference type="ARBA" id="ARBA00010219"/>
    </source>
</evidence>
<comment type="similarity">
    <text evidence="2 8">Belongs to the diaminopimelate epimerase family.</text>
</comment>
<evidence type="ECO:0000256" key="6">
    <source>
        <dbReference type="ARBA" id="ARBA00023235"/>
    </source>
</evidence>
<keyword evidence="5 8" id="KW-0457">Lysine biosynthesis</keyword>
<comment type="caution">
    <text evidence="8">Lacks conserved residue(s) required for the propagation of feature annotation.</text>
</comment>
<dbReference type="RefSeq" id="WP_128212665.1">
    <property type="nucleotide sequence ID" value="NZ_CP025746.1"/>
</dbReference>
<sequence>MKIDFIKCHGSGNDFILIDELKESLNISEKDRINLAIELCNREKSIGADGILFVQSSSFCDGKMRIFNADGSEPEMCGNGLRCVGRYLIDALGKDFITVETMKAKYDVKAVSEIFNGVRTVEIEIDTVSFDVTTLPLNHSKNTLINEAIPALSDELVFTAVSITNPHIVTFIEDLSRDEIIRIGKEANTNKTVFPQGVNVNFVKIIDSNSIYVTTYERGVGITKSCGTGMTASSAAYCLNNPEQYYKELKIYNDGGMIKIYVNKDELNNYKIRFIGNGSYVYSSTVEVDDNLKVTYLSDKKEFEDEISSYNEFLKYTKEVISK</sequence>
<dbReference type="PROSITE" id="PS01326">
    <property type="entry name" value="DAP_EPIMERASE"/>
    <property type="match status" value="1"/>
</dbReference>
<feature type="binding site" evidence="8">
    <location>
        <position position="199"/>
    </location>
    <ligand>
        <name>substrate</name>
    </ligand>
</feature>
<feature type="binding site" evidence="8">
    <location>
        <position position="13"/>
    </location>
    <ligand>
        <name>substrate</name>
    </ligand>
</feature>
<evidence type="ECO:0000256" key="7">
    <source>
        <dbReference type="ARBA" id="ARBA00051712"/>
    </source>
</evidence>
<dbReference type="UniPathway" id="UPA00034">
    <property type="reaction ID" value="UER00025"/>
</dbReference>
<accession>A0A410DS37</accession>
<feature type="active site" description="Proton acceptor" evidence="8">
    <location>
        <position position="226"/>
    </location>
</feature>
<name>A0A410DS37_9CLOT</name>
<evidence type="ECO:0000256" key="3">
    <source>
        <dbReference type="ARBA" id="ARBA00013080"/>
    </source>
</evidence>
<evidence type="ECO:0000256" key="1">
    <source>
        <dbReference type="ARBA" id="ARBA00005196"/>
    </source>
</evidence>
<feature type="binding site" evidence="8">
    <location>
        <position position="165"/>
    </location>
    <ligand>
        <name>substrate</name>
    </ligand>
</feature>
<dbReference type="OrthoDB" id="9805408at2"/>
<dbReference type="InterPro" id="IPR018510">
    <property type="entry name" value="DAP_epimerase_AS"/>
</dbReference>
<dbReference type="Proteomes" id="UP000286268">
    <property type="component" value="Chromosome"/>
</dbReference>
<organism evidence="10 11">
    <name type="scientific">Clostridium manihotivorum</name>
    <dbReference type="NCBI Taxonomy" id="2320868"/>
    <lineage>
        <taxon>Bacteria</taxon>
        <taxon>Bacillati</taxon>
        <taxon>Bacillota</taxon>
        <taxon>Clostridia</taxon>
        <taxon>Eubacteriales</taxon>
        <taxon>Clostridiaceae</taxon>
        <taxon>Clostridium</taxon>
    </lineage>
</organism>
<evidence type="ECO:0000313" key="10">
    <source>
        <dbReference type="EMBL" id="QAA31871.1"/>
    </source>
</evidence>
<dbReference type="GO" id="GO:0009089">
    <property type="term" value="P:lysine biosynthetic process via diaminopimelate"/>
    <property type="evidence" value="ECO:0007669"/>
    <property type="project" value="UniProtKB-UniRule"/>
</dbReference>
<proteinExistence type="inferred from homology"/>
<dbReference type="NCBIfam" id="TIGR00652">
    <property type="entry name" value="DapF"/>
    <property type="match status" value="1"/>
</dbReference>
<comment type="subcellular location">
    <subcellularLocation>
        <location evidence="8">Cytoplasm</location>
    </subcellularLocation>
</comment>
<evidence type="ECO:0000256" key="9">
    <source>
        <dbReference type="PROSITE-ProRule" id="PRU10125"/>
    </source>
</evidence>
<dbReference type="Gene3D" id="3.10.310.10">
    <property type="entry name" value="Diaminopimelate Epimerase, Chain A, domain 1"/>
    <property type="match status" value="2"/>
</dbReference>
<comment type="function">
    <text evidence="8">Catalyzes the stereoinversion of LL-2,6-diaminopimelate (L,L-DAP) to meso-diaminopimelate (meso-DAP), a precursor of L-lysine and an essential component of the bacterial peptidoglycan.</text>
</comment>
<evidence type="ECO:0000256" key="4">
    <source>
        <dbReference type="ARBA" id="ARBA00022605"/>
    </source>
</evidence>
<keyword evidence="11" id="KW-1185">Reference proteome</keyword>
<reference evidence="10 11" key="1">
    <citation type="submission" date="2018-01" db="EMBL/GenBank/DDBJ databases">
        <title>Genome Sequencing and Assembly of Anaerobacter polyendosporus strain CT4.</title>
        <authorList>
            <person name="Tachaapaikoon C."/>
            <person name="Sutheeworapong S."/>
            <person name="Jenjaroenpun P."/>
            <person name="Wongsurawat T."/>
            <person name="Nookeaw I."/>
            <person name="Cheawchanlertfa P."/>
            <person name="Kosugi A."/>
            <person name="Cheevadhanarak S."/>
            <person name="Ratanakhanokchai K."/>
        </authorList>
    </citation>
    <scope>NUCLEOTIDE SEQUENCE [LARGE SCALE GENOMIC DNA]</scope>
    <source>
        <strain evidence="10 11">CT4</strain>
    </source>
</reference>
<keyword evidence="8" id="KW-0963">Cytoplasm</keyword>
<evidence type="ECO:0000256" key="5">
    <source>
        <dbReference type="ARBA" id="ARBA00023154"/>
    </source>
</evidence>
<comment type="pathway">
    <text evidence="1 8">Amino-acid biosynthesis; L-lysine biosynthesis via DAP pathway; DL-2,6-diaminopimelate from LL-2,6-diaminopimelate: step 1/1.</text>
</comment>
<dbReference type="GO" id="GO:0008837">
    <property type="term" value="F:diaminopimelate epimerase activity"/>
    <property type="evidence" value="ECO:0007669"/>
    <property type="project" value="UniProtKB-UniRule"/>
</dbReference>
<feature type="binding site" evidence="8">
    <location>
        <position position="68"/>
    </location>
    <ligand>
        <name>substrate</name>
    </ligand>
</feature>
<evidence type="ECO:0000313" key="11">
    <source>
        <dbReference type="Proteomes" id="UP000286268"/>
    </source>
</evidence>
<dbReference type="InterPro" id="IPR001653">
    <property type="entry name" value="DAP_epimerase_DapF"/>
</dbReference>
<protein>
    <recommendedName>
        <fullName evidence="3 8">Diaminopimelate epimerase</fullName>
        <shortName evidence="8">DAP epimerase</shortName>
        <ecNumber evidence="3 8">5.1.1.7</ecNumber>
    </recommendedName>
    <alternativeName>
        <fullName evidence="8">PLP-independent amino acid racemase</fullName>
    </alternativeName>
</protein>
<dbReference type="KEGG" id="cmah:C1I91_09545"/>
<comment type="subunit">
    <text evidence="8">Homodimer.</text>
</comment>
<evidence type="ECO:0000256" key="8">
    <source>
        <dbReference type="HAMAP-Rule" id="MF_00197"/>
    </source>
</evidence>
<feature type="binding site" evidence="8">
    <location>
        <begin position="78"/>
        <end position="79"/>
    </location>
    <ligand>
        <name>substrate</name>
    </ligand>
</feature>
<keyword evidence="6 8" id="KW-0413">Isomerase</keyword>
<dbReference type="GO" id="GO:0005829">
    <property type="term" value="C:cytosol"/>
    <property type="evidence" value="ECO:0007669"/>
    <property type="project" value="TreeGrafter"/>
</dbReference>
<dbReference type="EMBL" id="CP025746">
    <property type="protein sequence ID" value="QAA31871.1"/>
    <property type="molecule type" value="Genomic_DNA"/>
</dbReference>
<feature type="active site" evidence="9">
    <location>
        <position position="77"/>
    </location>
</feature>
<feature type="site" description="Could be important to modulate the pK values of the two catalytic cysteine residues" evidence="8">
    <location>
        <position position="217"/>
    </location>
</feature>
<keyword evidence="4 8" id="KW-0028">Amino-acid biosynthesis</keyword>
<dbReference type="SUPFAM" id="SSF54506">
    <property type="entry name" value="Diaminopimelate epimerase-like"/>
    <property type="match status" value="2"/>
</dbReference>
<comment type="catalytic activity">
    <reaction evidence="7 8">
        <text>(2S,6S)-2,6-diaminopimelate = meso-2,6-diaminopimelate</text>
        <dbReference type="Rhea" id="RHEA:15393"/>
        <dbReference type="ChEBI" id="CHEBI:57609"/>
        <dbReference type="ChEBI" id="CHEBI:57791"/>
        <dbReference type="EC" id="5.1.1.7"/>
    </reaction>
</comment>
<feature type="active site" description="Proton donor" evidence="8">
    <location>
        <position position="77"/>
    </location>
</feature>
<dbReference type="PANTHER" id="PTHR31689">
    <property type="entry name" value="DIAMINOPIMELATE EPIMERASE, CHLOROPLASTIC"/>
    <property type="match status" value="1"/>
</dbReference>
<dbReference type="PANTHER" id="PTHR31689:SF0">
    <property type="entry name" value="DIAMINOPIMELATE EPIMERASE"/>
    <property type="match status" value="1"/>
</dbReference>
<dbReference type="EC" id="5.1.1.7" evidence="3 8"/>
<feature type="binding site" evidence="8">
    <location>
        <begin position="227"/>
        <end position="228"/>
    </location>
    <ligand>
        <name>substrate</name>
    </ligand>
</feature>
<gene>
    <name evidence="8" type="primary">dapF</name>
    <name evidence="10" type="ORF">C1I91_09545</name>
</gene>
<feature type="binding site" evidence="8">
    <location>
        <begin position="217"/>
        <end position="218"/>
    </location>
    <ligand>
        <name>substrate</name>
    </ligand>
</feature>
<dbReference type="Pfam" id="PF01678">
    <property type="entry name" value="DAP_epimerase"/>
    <property type="match status" value="2"/>
</dbReference>